<sequence length="374" mass="40352">MKIGFYAPLKSPDHPIPSGDRLMARLLLRALRLAGHDVSVASDLRSFHATPETVLPDLAEAAQEEIERLAGLYQRQGKPDLWFCYHPYYKAPDLIGPQLCHRFTIPYVTAEASYSQRRNLGVWAGFQDRLLDTVRSAAVNLCLTARDMQGLQAVAPQARLARLTPFIDAQAFLVRPRQPEQHLLATVAMMRPGDKISSYGALAKALALLPDLAWRLKVVGDGPCGAKVRALFSGFPPDRVEFLGEQPPQVVAEILSTASVYVWPGHGEAYGLAYLEAQAAGLPVVAEAVAGVPEVVAPGITGFLTPPGDASAYAQAIATLLTDASQRQTMAQAARQLVEQDRSIEAASARLSTILEQCLGDSAKLESEGGNHNV</sequence>
<accession>A0AAE2UWA9</accession>
<protein>
    <submittedName>
        <fullName evidence="1">Glycosyltransferase family 4 protein</fullName>
    </submittedName>
</protein>
<dbReference type="PANTHER" id="PTHR45947:SF3">
    <property type="entry name" value="SULFOQUINOVOSYL TRANSFERASE SQD2"/>
    <property type="match status" value="1"/>
</dbReference>
<dbReference type="AlphaFoldDB" id="A0AAE2UWA9"/>
<dbReference type="EMBL" id="JACXXJ020000005">
    <property type="protein sequence ID" value="MBF2714799.1"/>
    <property type="molecule type" value="Genomic_DNA"/>
</dbReference>
<proteinExistence type="predicted"/>
<organism evidence="1 2">
    <name type="scientific">Agrobacterium vitis</name>
    <name type="common">Rhizobium vitis</name>
    <dbReference type="NCBI Taxonomy" id="373"/>
    <lineage>
        <taxon>Bacteria</taxon>
        <taxon>Pseudomonadati</taxon>
        <taxon>Pseudomonadota</taxon>
        <taxon>Alphaproteobacteria</taxon>
        <taxon>Hyphomicrobiales</taxon>
        <taxon>Rhizobiaceae</taxon>
        <taxon>Rhizobium/Agrobacterium group</taxon>
        <taxon>Agrobacterium</taxon>
    </lineage>
</organism>
<dbReference type="InterPro" id="IPR050194">
    <property type="entry name" value="Glycosyltransferase_grp1"/>
</dbReference>
<dbReference type="Pfam" id="PF13692">
    <property type="entry name" value="Glyco_trans_1_4"/>
    <property type="match status" value="1"/>
</dbReference>
<dbReference type="RefSeq" id="WP_194416436.1">
    <property type="nucleotide sequence ID" value="NZ_JACXXJ020000005.1"/>
</dbReference>
<dbReference type="PANTHER" id="PTHR45947">
    <property type="entry name" value="SULFOQUINOVOSYL TRANSFERASE SQD2"/>
    <property type="match status" value="1"/>
</dbReference>
<comment type="caution">
    <text evidence="1">The sequence shown here is derived from an EMBL/GenBank/DDBJ whole genome shotgun (WGS) entry which is preliminary data.</text>
</comment>
<evidence type="ECO:0000313" key="2">
    <source>
        <dbReference type="Proteomes" id="UP000655037"/>
    </source>
</evidence>
<dbReference type="GO" id="GO:0016757">
    <property type="term" value="F:glycosyltransferase activity"/>
    <property type="evidence" value="ECO:0007669"/>
    <property type="project" value="TreeGrafter"/>
</dbReference>
<gene>
    <name evidence="1" type="ORF">IEI95_011325</name>
</gene>
<dbReference type="Gene3D" id="3.40.50.2000">
    <property type="entry name" value="Glycogen Phosphorylase B"/>
    <property type="match status" value="2"/>
</dbReference>
<evidence type="ECO:0000313" key="1">
    <source>
        <dbReference type="EMBL" id="MBF2714799.1"/>
    </source>
</evidence>
<dbReference type="Proteomes" id="UP000655037">
    <property type="component" value="Unassembled WGS sequence"/>
</dbReference>
<name>A0AAE2UWA9_AGRVI</name>
<dbReference type="CDD" id="cd03801">
    <property type="entry name" value="GT4_PimA-like"/>
    <property type="match status" value="1"/>
</dbReference>
<dbReference type="SUPFAM" id="SSF53756">
    <property type="entry name" value="UDP-Glycosyltransferase/glycogen phosphorylase"/>
    <property type="match status" value="1"/>
</dbReference>
<reference evidence="1" key="1">
    <citation type="submission" date="2020-11" db="EMBL/GenBank/DDBJ databases">
        <title>Agrobacterium vitis strain K377 genome.</title>
        <authorList>
            <person name="Xi H."/>
        </authorList>
    </citation>
    <scope>NUCLEOTIDE SEQUENCE</scope>
    <source>
        <strain evidence="1">K377</strain>
    </source>
</reference>